<reference evidence="3" key="1">
    <citation type="journal article" date="2019" name="Int. J. Syst. Evol. Microbiol.">
        <title>The Global Catalogue of Microorganisms (GCM) 10K type strain sequencing project: providing services to taxonomists for standard genome sequencing and annotation.</title>
        <authorList>
            <consortium name="The Broad Institute Genomics Platform"/>
            <consortium name="The Broad Institute Genome Sequencing Center for Infectious Disease"/>
            <person name="Wu L."/>
            <person name="Ma J."/>
        </authorList>
    </citation>
    <scope>NUCLEOTIDE SEQUENCE [LARGE SCALE GENOMIC DNA]</scope>
    <source>
        <strain evidence="3">KCTC 32255</strain>
    </source>
</reference>
<keyword evidence="1" id="KW-0812">Transmembrane</keyword>
<proteinExistence type="predicted"/>
<dbReference type="EMBL" id="JBHSXX010000001">
    <property type="protein sequence ID" value="MFC6867925.1"/>
    <property type="molecule type" value="Genomic_DNA"/>
</dbReference>
<keyword evidence="1" id="KW-1133">Transmembrane helix</keyword>
<sequence length="113" mass="11484">MDTADPSARQERPRRPLLGLGVGIALAVVVAYPVFATGVLTLISFADCLMPPCTESYSQPWTGTFFGALTAVLVALPFTVGVAIAGAGKRAITAVAVLTAAPVVALIALSALD</sequence>
<evidence type="ECO:0008006" key="4">
    <source>
        <dbReference type="Google" id="ProtNLM"/>
    </source>
</evidence>
<evidence type="ECO:0000313" key="2">
    <source>
        <dbReference type="EMBL" id="MFC6867925.1"/>
    </source>
</evidence>
<feature type="transmembrane region" description="Helical" evidence="1">
    <location>
        <begin position="17"/>
        <end position="45"/>
    </location>
</feature>
<evidence type="ECO:0000256" key="1">
    <source>
        <dbReference type="SAM" id="Phobius"/>
    </source>
</evidence>
<keyword evidence="1" id="KW-0472">Membrane</keyword>
<feature type="transmembrane region" description="Helical" evidence="1">
    <location>
        <begin position="65"/>
        <end position="85"/>
    </location>
</feature>
<dbReference type="RefSeq" id="WP_345396183.1">
    <property type="nucleotide sequence ID" value="NZ_BAABLA010000025.1"/>
</dbReference>
<name>A0ABW2BXX9_9PSEU</name>
<dbReference type="Proteomes" id="UP001596337">
    <property type="component" value="Unassembled WGS sequence"/>
</dbReference>
<comment type="caution">
    <text evidence="2">The sequence shown here is derived from an EMBL/GenBank/DDBJ whole genome shotgun (WGS) entry which is preliminary data.</text>
</comment>
<evidence type="ECO:0000313" key="3">
    <source>
        <dbReference type="Proteomes" id="UP001596337"/>
    </source>
</evidence>
<feature type="transmembrane region" description="Helical" evidence="1">
    <location>
        <begin position="92"/>
        <end position="112"/>
    </location>
</feature>
<accession>A0ABW2BXX9</accession>
<keyword evidence="3" id="KW-1185">Reference proteome</keyword>
<protein>
    <recommendedName>
        <fullName evidence="4">Major facilitator superfamily (MFS) profile domain-containing protein</fullName>
    </recommendedName>
</protein>
<organism evidence="2 3">
    <name type="scientific">Haloechinothrix salitolerans</name>
    <dbReference type="NCBI Taxonomy" id="926830"/>
    <lineage>
        <taxon>Bacteria</taxon>
        <taxon>Bacillati</taxon>
        <taxon>Actinomycetota</taxon>
        <taxon>Actinomycetes</taxon>
        <taxon>Pseudonocardiales</taxon>
        <taxon>Pseudonocardiaceae</taxon>
        <taxon>Haloechinothrix</taxon>
    </lineage>
</organism>
<gene>
    <name evidence="2" type="ORF">ACFQGD_12275</name>
</gene>